<keyword evidence="2" id="KW-1185">Reference proteome</keyword>
<accession>A0A428NCP2</accession>
<protein>
    <submittedName>
        <fullName evidence="1">Uncharacterized protein</fullName>
    </submittedName>
</protein>
<dbReference type="AlphaFoldDB" id="A0A428NCP2"/>
<dbReference type="Proteomes" id="UP000287972">
    <property type="component" value="Unassembled WGS sequence"/>
</dbReference>
<evidence type="ECO:0000313" key="2">
    <source>
        <dbReference type="Proteomes" id="UP000287972"/>
    </source>
</evidence>
<proteinExistence type="predicted"/>
<reference evidence="1 2" key="1">
    <citation type="submission" date="2017-06" db="EMBL/GenBank/DDBJ databases">
        <title>Comparative genomic analysis of Ambrosia Fusariam Clade fungi.</title>
        <authorList>
            <person name="Stajich J.E."/>
            <person name="Carrillo J."/>
            <person name="Kijimoto T."/>
            <person name="Eskalen A."/>
            <person name="O'Donnell K."/>
            <person name="Kasson M."/>
        </authorList>
    </citation>
    <scope>NUCLEOTIDE SEQUENCE [LARGE SCALE GENOMIC DNA]</scope>
    <source>
        <strain evidence="1 2">NRRL62606</strain>
    </source>
</reference>
<organism evidence="1 2">
    <name type="scientific">Fusarium floridanum</name>
    <dbReference type="NCBI Taxonomy" id="1325733"/>
    <lineage>
        <taxon>Eukaryota</taxon>
        <taxon>Fungi</taxon>
        <taxon>Dikarya</taxon>
        <taxon>Ascomycota</taxon>
        <taxon>Pezizomycotina</taxon>
        <taxon>Sordariomycetes</taxon>
        <taxon>Hypocreomycetidae</taxon>
        <taxon>Hypocreales</taxon>
        <taxon>Nectriaceae</taxon>
        <taxon>Fusarium</taxon>
        <taxon>Fusarium solani species complex</taxon>
    </lineage>
</organism>
<evidence type="ECO:0000313" key="1">
    <source>
        <dbReference type="EMBL" id="RSL38552.1"/>
    </source>
</evidence>
<name>A0A428NCP2_9HYPO</name>
<gene>
    <name evidence="1" type="ORF">CEP51_016905</name>
</gene>
<sequence>MKNSHQKHLARWIRKGNTSFSRTDFVRGFQEVFEEGFPAHNIILGFEKSGIYPPNPEPAMAYLAKKQLQSKQAELREQQEEVIAEPRQKEERAQVRTARSLVIQEMKKVKEDWRQNKDIAVDGVKKMASWSQWL</sequence>
<dbReference type="EMBL" id="NKCL01001645">
    <property type="protein sequence ID" value="RSL38552.1"/>
    <property type="molecule type" value="Genomic_DNA"/>
</dbReference>
<comment type="caution">
    <text evidence="1">The sequence shown here is derived from an EMBL/GenBank/DDBJ whole genome shotgun (WGS) entry which is preliminary data.</text>
</comment>